<dbReference type="Proteomes" id="UP000308730">
    <property type="component" value="Unassembled WGS sequence"/>
</dbReference>
<accession>A0A4S4MC85</accession>
<dbReference type="AlphaFoldDB" id="A0A4S4MC85"/>
<gene>
    <name evidence="2" type="ORF">EUX98_g8541</name>
</gene>
<evidence type="ECO:0000313" key="3">
    <source>
        <dbReference type="Proteomes" id="UP000308730"/>
    </source>
</evidence>
<comment type="caution">
    <text evidence="2">The sequence shown here is derived from an EMBL/GenBank/DDBJ whole genome shotgun (WGS) entry which is preliminary data.</text>
</comment>
<proteinExistence type="predicted"/>
<sequence length="202" mass="22248">MGQSYFDTTDIPRRDAFLTGPGVSWSPRLHDGSLPSTHSETALDYLHRDDSLNPGLEPTYARPFTPTPTPISSTRPSSPSMLLPATTTTEVPEADDLGNPGRPAENSFPADGSAPPKHDPFQNCHHQDLDDCDCCDCERDDFHHVVVRGVQPGIYRDKFTAYNCMAGPDGILRPARNRCTAALMFARMYMAGLVRLTYPPNL</sequence>
<evidence type="ECO:0000256" key="1">
    <source>
        <dbReference type="SAM" id="MobiDB-lite"/>
    </source>
</evidence>
<feature type="compositionally biased region" description="Low complexity" evidence="1">
    <location>
        <begin position="70"/>
        <end position="80"/>
    </location>
</feature>
<feature type="region of interest" description="Disordered" evidence="1">
    <location>
        <begin position="48"/>
        <end position="119"/>
    </location>
</feature>
<protein>
    <submittedName>
        <fullName evidence="2">Uncharacterized protein</fullName>
    </submittedName>
</protein>
<dbReference type="EMBL" id="SGPM01000483">
    <property type="protein sequence ID" value="THH20660.1"/>
    <property type="molecule type" value="Genomic_DNA"/>
</dbReference>
<name>A0A4S4MC85_9APHY</name>
<evidence type="ECO:0000313" key="2">
    <source>
        <dbReference type="EMBL" id="THH20660.1"/>
    </source>
</evidence>
<reference evidence="2 3" key="1">
    <citation type="submission" date="2019-02" db="EMBL/GenBank/DDBJ databases">
        <title>Genome sequencing of the rare red list fungi Antrodiella citrinella (Flaviporus citrinellus).</title>
        <authorList>
            <person name="Buettner E."/>
            <person name="Kellner H."/>
        </authorList>
    </citation>
    <scope>NUCLEOTIDE SEQUENCE [LARGE SCALE GENOMIC DNA]</scope>
    <source>
        <strain evidence="2 3">DSM 108506</strain>
    </source>
</reference>
<organism evidence="2 3">
    <name type="scientific">Antrodiella citrinella</name>
    <dbReference type="NCBI Taxonomy" id="2447956"/>
    <lineage>
        <taxon>Eukaryota</taxon>
        <taxon>Fungi</taxon>
        <taxon>Dikarya</taxon>
        <taxon>Basidiomycota</taxon>
        <taxon>Agaricomycotina</taxon>
        <taxon>Agaricomycetes</taxon>
        <taxon>Polyporales</taxon>
        <taxon>Steccherinaceae</taxon>
        <taxon>Antrodiella</taxon>
    </lineage>
</organism>
<keyword evidence="3" id="KW-1185">Reference proteome</keyword>